<sequence>MKPGNRHENEMVPSHAKLKLREMRDRFNFYSYPSAHFCAEGFLFLD</sequence>
<dbReference type="EMBL" id="JACHHE010000006">
    <property type="protein sequence ID" value="MBB5180923.1"/>
    <property type="molecule type" value="Genomic_DNA"/>
</dbReference>
<accession>A0A7W8FTC5</accession>
<dbReference type="Proteomes" id="UP000525923">
    <property type="component" value="Unassembled WGS sequence"/>
</dbReference>
<proteinExistence type="predicted"/>
<organism evidence="1 2">
    <name type="scientific">Planococcus koreensis</name>
    <dbReference type="NCBI Taxonomy" id="112331"/>
    <lineage>
        <taxon>Bacteria</taxon>
        <taxon>Bacillati</taxon>
        <taxon>Bacillota</taxon>
        <taxon>Bacilli</taxon>
        <taxon>Bacillales</taxon>
        <taxon>Caryophanaceae</taxon>
        <taxon>Planococcus</taxon>
    </lineage>
</organism>
<dbReference type="AlphaFoldDB" id="A0A7W8FTC5"/>
<keyword evidence="2" id="KW-1185">Reference proteome</keyword>
<evidence type="ECO:0000313" key="1">
    <source>
        <dbReference type="EMBL" id="MBB5180923.1"/>
    </source>
</evidence>
<evidence type="ECO:0000313" key="2">
    <source>
        <dbReference type="Proteomes" id="UP000525923"/>
    </source>
</evidence>
<protein>
    <submittedName>
        <fullName evidence="1">Uncharacterized protein</fullName>
    </submittedName>
</protein>
<name>A0A7W8FTC5_9BACL</name>
<reference evidence="1 2" key="1">
    <citation type="submission" date="2020-08" db="EMBL/GenBank/DDBJ databases">
        <title>Genomic Encyclopedia of Type Strains, Phase IV (KMG-IV): sequencing the most valuable type-strain genomes for metagenomic binning, comparative biology and taxonomic classification.</title>
        <authorList>
            <person name="Goeker M."/>
        </authorList>
    </citation>
    <scope>NUCLEOTIDE SEQUENCE [LARGE SCALE GENOMIC DNA]</scope>
    <source>
        <strain evidence="1 2">DSM 15895</strain>
    </source>
</reference>
<comment type="caution">
    <text evidence="1">The sequence shown here is derived from an EMBL/GenBank/DDBJ whole genome shotgun (WGS) entry which is preliminary data.</text>
</comment>
<gene>
    <name evidence="1" type="ORF">HNQ44_002368</name>
</gene>